<dbReference type="InterPro" id="IPR005163">
    <property type="entry name" value="Tri_helical_YiiM-like"/>
</dbReference>
<dbReference type="PANTHER" id="PTHR30212:SF4">
    <property type="entry name" value="MOSC DOMAIN-CONTAINING PROTEIN"/>
    <property type="match status" value="1"/>
</dbReference>
<feature type="domain" description="MOSC" evidence="1">
    <location>
        <begin position="39"/>
        <end position="174"/>
    </location>
</feature>
<comment type="caution">
    <text evidence="2">The sequence shown here is derived from an EMBL/GenBank/DDBJ whole genome shotgun (WGS) entry which is preliminary data.</text>
</comment>
<evidence type="ECO:0000313" key="3">
    <source>
        <dbReference type="Proteomes" id="UP001596108"/>
    </source>
</evidence>
<proteinExistence type="predicted"/>
<dbReference type="RefSeq" id="WP_378113906.1">
    <property type="nucleotide sequence ID" value="NZ_JBHSNC010000056.1"/>
</dbReference>
<name>A0ABW0R616_9BACL</name>
<evidence type="ECO:0000313" key="2">
    <source>
        <dbReference type="EMBL" id="MFC5531949.1"/>
    </source>
</evidence>
<dbReference type="Gene3D" id="2.40.33.20">
    <property type="entry name" value="PK beta-barrel domain-like"/>
    <property type="match status" value="1"/>
</dbReference>
<dbReference type="EMBL" id="JBHSNC010000056">
    <property type="protein sequence ID" value="MFC5531949.1"/>
    <property type="molecule type" value="Genomic_DNA"/>
</dbReference>
<dbReference type="PROSITE" id="PS51340">
    <property type="entry name" value="MOSC"/>
    <property type="match status" value="1"/>
</dbReference>
<dbReference type="Pfam" id="PF03475">
    <property type="entry name" value="YiiM_3-alpha"/>
    <property type="match status" value="1"/>
</dbReference>
<gene>
    <name evidence="2" type="ORF">ACFPQ4_21245</name>
</gene>
<dbReference type="InterPro" id="IPR005302">
    <property type="entry name" value="MoCF_Sase_C"/>
</dbReference>
<keyword evidence="3" id="KW-1185">Reference proteome</keyword>
<protein>
    <submittedName>
        <fullName evidence="2">MOSC domain-containing protein</fullName>
    </submittedName>
</protein>
<reference evidence="3" key="1">
    <citation type="journal article" date="2019" name="Int. J. Syst. Evol. Microbiol.">
        <title>The Global Catalogue of Microorganisms (GCM) 10K type strain sequencing project: providing services to taxonomists for standard genome sequencing and annotation.</title>
        <authorList>
            <consortium name="The Broad Institute Genomics Platform"/>
            <consortium name="The Broad Institute Genome Sequencing Center for Infectious Disease"/>
            <person name="Wu L."/>
            <person name="Ma J."/>
        </authorList>
    </citation>
    <scope>NUCLEOTIDE SEQUENCE [LARGE SCALE GENOMIC DNA]</scope>
    <source>
        <strain evidence="3">CGMCC 1.18578</strain>
    </source>
</reference>
<accession>A0ABW0R616</accession>
<dbReference type="Proteomes" id="UP001596108">
    <property type="component" value="Unassembled WGS sequence"/>
</dbReference>
<organism evidence="2 3">
    <name type="scientific">Cohnella yongneupensis</name>
    <dbReference type="NCBI Taxonomy" id="425006"/>
    <lineage>
        <taxon>Bacteria</taxon>
        <taxon>Bacillati</taxon>
        <taxon>Bacillota</taxon>
        <taxon>Bacilli</taxon>
        <taxon>Bacillales</taxon>
        <taxon>Paenibacillaceae</taxon>
        <taxon>Cohnella</taxon>
    </lineage>
</organism>
<dbReference type="InterPro" id="IPR052353">
    <property type="entry name" value="Benzoxazolinone_Detox_Enz"/>
</dbReference>
<sequence length="226" mass="24663">MNRITEWPSIPVLSINLGSVQPGLYKGKEQRSGIVKSAIEVDMSVRLSELGLAGDEQADLVNHGGPDKAVCVYSQSHYPYWERVLDRELPHGSFGENFTVSGGLLESDVCVGDTFGIGSAVVQISQPRQPCWKLAMRWGLDELPLLVTESGATGFYFRTLKPGDVRFGDSLQQLSRHPAAMTVAEANRVMHHDKDDADGIRALLAVDALSASWVKTLTARLAKLSE</sequence>
<dbReference type="InterPro" id="IPR011037">
    <property type="entry name" value="Pyrv_Knase-like_insert_dom_sf"/>
</dbReference>
<dbReference type="Pfam" id="PF03473">
    <property type="entry name" value="MOSC"/>
    <property type="match status" value="1"/>
</dbReference>
<evidence type="ECO:0000259" key="1">
    <source>
        <dbReference type="PROSITE" id="PS51340"/>
    </source>
</evidence>
<dbReference type="SUPFAM" id="SSF50800">
    <property type="entry name" value="PK beta-barrel domain-like"/>
    <property type="match status" value="1"/>
</dbReference>
<dbReference type="PANTHER" id="PTHR30212">
    <property type="entry name" value="PROTEIN YIIM"/>
    <property type="match status" value="1"/>
</dbReference>